<dbReference type="EMBL" id="SRSD01000010">
    <property type="protein sequence ID" value="KAA0888739.1"/>
    <property type="molecule type" value="Genomic_DNA"/>
</dbReference>
<accession>A0A5A9X962</accession>
<feature type="compositionally biased region" description="Basic and acidic residues" evidence="1">
    <location>
        <begin position="260"/>
        <end position="270"/>
    </location>
</feature>
<gene>
    <name evidence="2" type="ORF">ET418_15275</name>
</gene>
<reference evidence="2 3" key="1">
    <citation type="submission" date="2019-04" db="EMBL/GenBank/DDBJ databases">
        <title>Geobacter ruber sp. nov., ferric-reducing bacteria isolated from paddy soil.</title>
        <authorList>
            <person name="Xu Z."/>
            <person name="Masuda Y."/>
            <person name="Itoh H."/>
            <person name="Senoo K."/>
        </authorList>
    </citation>
    <scope>NUCLEOTIDE SEQUENCE [LARGE SCALE GENOMIC DNA]</scope>
    <source>
        <strain evidence="2 3">Red88</strain>
    </source>
</reference>
<dbReference type="RefSeq" id="WP_149309037.1">
    <property type="nucleotide sequence ID" value="NZ_SRSD01000010.1"/>
</dbReference>
<keyword evidence="3" id="KW-1185">Reference proteome</keyword>
<dbReference type="Proteomes" id="UP000324298">
    <property type="component" value="Unassembled WGS sequence"/>
</dbReference>
<dbReference type="AlphaFoldDB" id="A0A5A9X962"/>
<evidence type="ECO:0000313" key="2">
    <source>
        <dbReference type="EMBL" id="KAA0888739.1"/>
    </source>
</evidence>
<organism evidence="2 3">
    <name type="scientific">Oryzomonas rubra</name>
    <dbReference type="NCBI Taxonomy" id="2509454"/>
    <lineage>
        <taxon>Bacteria</taxon>
        <taxon>Pseudomonadati</taxon>
        <taxon>Thermodesulfobacteriota</taxon>
        <taxon>Desulfuromonadia</taxon>
        <taxon>Geobacterales</taxon>
        <taxon>Geobacteraceae</taxon>
        <taxon>Oryzomonas</taxon>
    </lineage>
</organism>
<protein>
    <submittedName>
        <fullName evidence="2">Uncharacterized protein</fullName>
    </submittedName>
</protein>
<proteinExistence type="predicted"/>
<feature type="compositionally biased region" description="Polar residues" evidence="1">
    <location>
        <begin position="69"/>
        <end position="85"/>
    </location>
</feature>
<evidence type="ECO:0000256" key="1">
    <source>
        <dbReference type="SAM" id="MobiDB-lite"/>
    </source>
</evidence>
<comment type="caution">
    <text evidence="2">The sequence shown here is derived from an EMBL/GenBank/DDBJ whole genome shotgun (WGS) entry which is preliminary data.</text>
</comment>
<feature type="region of interest" description="Disordered" evidence="1">
    <location>
        <begin position="38"/>
        <end position="159"/>
    </location>
</feature>
<feature type="compositionally biased region" description="Basic and acidic residues" evidence="1">
    <location>
        <begin position="281"/>
        <end position="303"/>
    </location>
</feature>
<feature type="compositionally biased region" description="Polar residues" evidence="1">
    <location>
        <begin position="50"/>
        <end position="59"/>
    </location>
</feature>
<sequence>MKEVDDLNKAIAETTAAATSLLQKSHVKAYTRTTASGATVQVKEHDDSRNPNIIGQATGMNDKAPEKATSFNHNGKEYQSTGKEGTSNHDGRPVREFEADDGHRVWLDHHANVHADSKEEADEHHKGKADSAKEYDNKRQDAEKASAAADKHQAGMNWGKPDMKKLQALHHDAAKKHIDAMEAAHRAGDGEAMRDHYYKASVHLGAGQSAGTFNRKDAEHNAKAQSDMAEHIGKIADQHKTEHNAHSLNHGASIHLLAAEQHRRAQDAHSHAANQSGFGSEHFDEHIESSNFHKDKAKEHGSKAVDIAGVATKANDKAYAASEKAKRSGKPEDHKAAAEAHREAAKLDYDSEGKADHEAKAAEHDKKAKPAKEDTGRGGKTTLADLKKHPNWSESDHQHLKSKGYSHDEIKDIWDRDKARGNGPLEHKKAPDTVGTVSDPNHFKKSSGSDDDLKKATDEAIAAAGTILE</sequence>
<feature type="compositionally biased region" description="Basic and acidic residues" evidence="1">
    <location>
        <begin position="86"/>
        <end position="153"/>
    </location>
</feature>
<evidence type="ECO:0000313" key="3">
    <source>
        <dbReference type="Proteomes" id="UP000324298"/>
    </source>
</evidence>
<name>A0A5A9X962_9BACT</name>
<feature type="region of interest" description="Disordered" evidence="1">
    <location>
        <begin position="259"/>
        <end position="455"/>
    </location>
</feature>
<feature type="compositionally biased region" description="Basic and acidic residues" evidence="1">
    <location>
        <begin position="323"/>
        <end position="377"/>
    </location>
</feature>
<feature type="compositionally biased region" description="Basic and acidic residues" evidence="1">
    <location>
        <begin position="394"/>
        <end position="431"/>
    </location>
</feature>